<dbReference type="NCBIfam" id="NF008425">
    <property type="entry name" value="PRK11259.1"/>
    <property type="match status" value="1"/>
</dbReference>
<dbReference type="EMBL" id="BMOC01000005">
    <property type="protein sequence ID" value="GGJ03707.1"/>
    <property type="molecule type" value="Genomic_DNA"/>
</dbReference>
<reference evidence="6" key="2">
    <citation type="submission" date="2020-09" db="EMBL/GenBank/DDBJ databases">
        <authorList>
            <person name="Sun Q."/>
            <person name="Ohkuma M."/>
        </authorList>
    </citation>
    <scope>NUCLEOTIDE SEQUENCE</scope>
    <source>
        <strain evidence="6">JCM 14359</strain>
    </source>
</reference>
<reference evidence="6" key="1">
    <citation type="journal article" date="2014" name="Int. J. Syst. Evol. Microbiol.">
        <title>Complete genome sequence of Corynebacterium casei LMG S-19264T (=DSM 44701T), isolated from a smear-ripened cheese.</title>
        <authorList>
            <consortium name="US DOE Joint Genome Institute (JGI-PGF)"/>
            <person name="Walter F."/>
            <person name="Albersmeier A."/>
            <person name="Kalinowski J."/>
            <person name="Ruckert C."/>
        </authorList>
    </citation>
    <scope>NUCLEOTIDE SEQUENCE</scope>
    <source>
        <strain evidence="6">JCM 14359</strain>
    </source>
</reference>
<keyword evidence="2" id="KW-0285">Flavoprotein</keyword>
<accession>A0A830E9K2</accession>
<dbReference type="InterPro" id="IPR045170">
    <property type="entry name" value="MTOX"/>
</dbReference>
<evidence type="ECO:0000313" key="7">
    <source>
        <dbReference type="Proteomes" id="UP000653099"/>
    </source>
</evidence>
<evidence type="ECO:0000256" key="2">
    <source>
        <dbReference type="ARBA" id="ARBA00022630"/>
    </source>
</evidence>
<keyword evidence="4" id="KW-0560">Oxidoreductase</keyword>
<dbReference type="Pfam" id="PF01266">
    <property type="entry name" value="DAO"/>
    <property type="match status" value="1"/>
</dbReference>
<keyword evidence="7" id="KW-1185">Reference proteome</keyword>
<keyword evidence="3" id="KW-0274">FAD</keyword>
<dbReference type="AlphaFoldDB" id="A0A830E9K2"/>
<dbReference type="GO" id="GO:0008115">
    <property type="term" value="F:sarcosine oxidase activity"/>
    <property type="evidence" value="ECO:0007669"/>
    <property type="project" value="TreeGrafter"/>
</dbReference>
<gene>
    <name evidence="6" type="primary">solA</name>
    <name evidence="6" type="ORF">GCM10008995_11860</name>
</gene>
<dbReference type="PANTHER" id="PTHR10961">
    <property type="entry name" value="PEROXISOMAL SARCOSINE OXIDASE"/>
    <property type="match status" value="1"/>
</dbReference>
<dbReference type="Gene3D" id="3.30.9.10">
    <property type="entry name" value="D-Amino Acid Oxidase, subunit A, domain 2"/>
    <property type="match status" value="1"/>
</dbReference>
<dbReference type="PANTHER" id="PTHR10961:SF7">
    <property type="entry name" value="FAD DEPENDENT OXIDOREDUCTASE DOMAIN-CONTAINING PROTEIN"/>
    <property type="match status" value="1"/>
</dbReference>
<dbReference type="Gene3D" id="3.50.50.60">
    <property type="entry name" value="FAD/NAD(P)-binding domain"/>
    <property type="match status" value="1"/>
</dbReference>
<comment type="caution">
    <text evidence="6">The sequence shown here is derived from an EMBL/GenBank/DDBJ whole genome shotgun (WGS) entry which is preliminary data.</text>
</comment>
<dbReference type="RefSeq" id="WP_229663757.1">
    <property type="nucleotide sequence ID" value="NZ_BMOC01000005.1"/>
</dbReference>
<feature type="domain" description="FAD dependent oxidoreductase" evidence="5">
    <location>
        <begin position="5"/>
        <end position="356"/>
    </location>
</feature>
<evidence type="ECO:0000256" key="4">
    <source>
        <dbReference type="ARBA" id="ARBA00023002"/>
    </source>
</evidence>
<name>A0A830E9K2_9EURY</name>
<evidence type="ECO:0000256" key="1">
    <source>
        <dbReference type="ARBA" id="ARBA00001974"/>
    </source>
</evidence>
<dbReference type="InterPro" id="IPR006076">
    <property type="entry name" value="FAD-dep_OxRdtase"/>
</dbReference>
<dbReference type="Proteomes" id="UP000653099">
    <property type="component" value="Unassembled WGS sequence"/>
</dbReference>
<evidence type="ECO:0000259" key="5">
    <source>
        <dbReference type="Pfam" id="PF01266"/>
    </source>
</evidence>
<sequence length="375" mass="41253">MDTYDTIVLGVGGMGSAAAYHLAARGQDVLGIERYDIPHAQGSSHGITRIIRVPLFEDSGYVPLVQRSLELWSDLEDSYGRQLLYQTGTIDFGPPDSEVVRGSERSCAVHDLDHTTLTGEELTARSGGHDVPDDYRAIYQPDGGFLHSDQCIVAHVSEAHDHGATIRAREEVTDWTADESGVEVSTDRGEYAADTLVMTAGAWTGRLCPAVSEYLTPERNVLGWFQPTDPAQFDRENFPVFVADVPEGNFYGFPTFEVPGFKFGKHHHREETGSPEELNREPTREDEAILRSFAEKYMPAGTGPTMRLSACMYTNTPDRDFILDVHPDHPNVVLGAGFSGHGFKFASAVGEVLADLAVDGRTDHPTGMFELSRFE</sequence>
<comment type="cofactor">
    <cofactor evidence="1">
        <name>FAD</name>
        <dbReference type="ChEBI" id="CHEBI:57692"/>
    </cofactor>
</comment>
<proteinExistence type="predicted"/>
<dbReference type="SUPFAM" id="SSF54373">
    <property type="entry name" value="FAD-linked reductases, C-terminal domain"/>
    <property type="match status" value="1"/>
</dbReference>
<protein>
    <submittedName>
        <fullName evidence="6">N-methyltryptophan oxidase</fullName>
    </submittedName>
</protein>
<organism evidence="6 7">
    <name type="scientific">Halobellus salinus</name>
    <dbReference type="NCBI Taxonomy" id="931585"/>
    <lineage>
        <taxon>Archaea</taxon>
        <taxon>Methanobacteriati</taxon>
        <taxon>Methanobacteriota</taxon>
        <taxon>Stenosarchaea group</taxon>
        <taxon>Halobacteria</taxon>
        <taxon>Halobacteriales</taxon>
        <taxon>Haloferacaceae</taxon>
        <taxon>Halobellus</taxon>
    </lineage>
</organism>
<evidence type="ECO:0000313" key="6">
    <source>
        <dbReference type="EMBL" id="GGJ03707.1"/>
    </source>
</evidence>
<dbReference type="GO" id="GO:0050660">
    <property type="term" value="F:flavin adenine dinucleotide binding"/>
    <property type="evidence" value="ECO:0007669"/>
    <property type="project" value="InterPro"/>
</dbReference>
<dbReference type="InterPro" id="IPR036188">
    <property type="entry name" value="FAD/NAD-bd_sf"/>
</dbReference>
<dbReference type="SUPFAM" id="SSF51905">
    <property type="entry name" value="FAD/NAD(P)-binding domain"/>
    <property type="match status" value="1"/>
</dbReference>
<evidence type="ECO:0000256" key="3">
    <source>
        <dbReference type="ARBA" id="ARBA00022827"/>
    </source>
</evidence>